<organism evidence="12 13">
    <name type="scientific">Nocardioides jiangsuensis</name>
    <dbReference type="NCBI Taxonomy" id="2866161"/>
    <lineage>
        <taxon>Bacteria</taxon>
        <taxon>Bacillati</taxon>
        <taxon>Actinomycetota</taxon>
        <taxon>Actinomycetes</taxon>
        <taxon>Propionibacteriales</taxon>
        <taxon>Nocardioidaceae</taxon>
        <taxon>Nocardioides</taxon>
    </lineage>
</organism>
<dbReference type="PANTHER" id="PTHR33695:SF1">
    <property type="entry name" value="LIPOPROTEIN SIGNAL PEPTIDASE"/>
    <property type="match status" value="1"/>
</dbReference>
<evidence type="ECO:0000256" key="10">
    <source>
        <dbReference type="RuleBase" id="RU004181"/>
    </source>
</evidence>
<feature type="region of interest" description="Disordered" evidence="11">
    <location>
        <begin position="1"/>
        <end position="20"/>
    </location>
</feature>
<dbReference type="HAMAP" id="MF_00161">
    <property type="entry name" value="LspA"/>
    <property type="match status" value="1"/>
</dbReference>
<evidence type="ECO:0000313" key="12">
    <source>
        <dbReference type="EMBL" id="MBY9073687.1"/>
    </source>
</evidence>
<keyword evidence="4 9" id="KW-0812">Transmembrane</keyword>
<feature type="transmembrane region" description="Helical" evidence="9">
    <location>
        <begin position="151"/>
        <end position="172"/>
    </location>
</feature>
<evidence type="ECO:0000313" key="13">
    <source>
        <dbReference type="Proteomes" id="UP000754710"/>
    </source>
</evidence>
<evidence type="ECO:0000256" key="11">
    <source>
        <dbReference type="SAM" id="MobiDB-lite"/>
    </source>
</evidence>
<accession>A0ABS7RJC3</accession>
<keyword evidence="13" id="KW-1185">Reference proteome</keyword>
<dbReference type="Pfam" id="PF01252">
    <property type="entry name" value="Peptidase_A8"/>
    <property type="match status" value="1"/>
</dbReference>
<dbReference type="PANTHER" id="PTHR33695">
    <property type="entry name" value="LIPOPROTEIN SIGNAL PEPTIDASE"/>
    <property type="match status" value="1"/>
</dbReference>
<gene>
    <name evidence="9" type="primary">lspA</name>
    <name evidence="12" type="ORF">K1X13_02520</name>
</gene>
<dbReference type="PRINTS" id="PR00781">
    <property type="entry name" value="LIPOSIGPTASE"/>
</dbReference>
<keyword evidence="5 9" id="KW-0064">Aspartyl protease</keyword>
<comment type="function">
    <text evidence="9">This protein specifically catalyzes the removal of signal peptides from prolipoproteins.</text>
</comment>
<feature type="active site" evidence="9">
    <location>
        <position position="143"/>
    </location>
</feature>
<feature type="transmembrane region" description="Helical" evidence="9">
    <location>
        <begin position="82"/>
        <end position="102"/>
    </location>
</feature>
<feature type="region of interest" description="Disordered" evidence="11">
    <location>
        <begin position="180"/>
        <end position="206"/>
    </location>
</feature>
<dbReference type="EC" id="3.4.23.36" evidence="9"/>
<dbReference type="EMBL" id="JAIEZQ010000001">
    <property type="protein sequence ID" value="MBY9073687.1"/>
    <property type="molecule type" value="Genomic_DNA"/>
</dbReference>
<evidence type="ECO:0000256" key="2">
    <source>
        <dbReference type="ARBA" id="ARBA00022475"/>
    </source>
</evidence>
<dbReference type="GO" id="GO:0004190">
    <property type="term" value="F:aspartic-type endopeptidase activity"/>
    <property type="evidence" value="ECO:0007669"/>
    <property type="project" value="UniProtKB-EC"/>
</dbReference>
<evidence type="ECO:0000256" key="9">
    <source>
        <dbReference type="HAMAP-Rule" id="MF_00161"/>
    </source>
</evidence>
<keyword evidence="7 9" id="KW-1133">Transmembrane helix</keyword>
<protein>
    <recommendedName>
        <fullName evidence="9">Lipoprotein signal peptidase</fullName>
        <ecNumber evidence="9">3.4.23.36</ecNumber>
    </recommendedName>
    <alternativeName>
        <fullName evidence="9">Prolipoprotein signal peptidase</fullName>
    </alternativeName>
    <alternativeName>
        <fullName evidence="9">Signal peptidase II</fullName>
        <shortName evidence="9">SPase II</shortName>
    </alternativeName>
</protein>
<proteinExistence type="inferred from homology"/>
<reference evidence="12 13" key="1">
    <citation type="submission" date="2021-08" db="EMBL/GenBank/DDBJ databases">
        <title>Nocardioides bacterium WL0053 sp. nov., isolated from the sediment.</title>
        <authorList>
            <person name="Wang L."/>
            <person name="Zhang D."/>
            <person name="Zhang A."/>
        </authorList>
    </citation>
    <scope>NUCLEOTIDE SEQUENCE [LARGE SCALE GENOMIC DNA]</scope>
    <source>
        <strain evidence="12 13">WL0053</strain>
    </source>
</reference>
<evidence type="ECO:0000256" key="4">
    <source>
        <dbReference type="ARBA" id="ARBA00022692"/>
    </source>
</evidence>
<evidence type="ECO:0000256" key="6">
    <source>
        <dbReference type="ARBA" id="ARBA00022801"/>
    </source>
</evidence>
<comment type="catalytic activity">
    <reaction evidence="9">
        <text>Release of signal peptides from bacterial membrane prolipoproteins. Hydrolyzes -Xaa-Yaa-Zaa-|-(S,diacylglyceryl)Cys-, in which Xaa is hydrophobic (preferably Leu), and Yaa (Ala or Ser) and Zaa (Gly or Ala) have small, neutral side chains.</text>
        <dbReference type="EC" id="3.4.23.36"/>
    </reaction>
</comment>
<evidence type="ECO:0000256" key="8">
    <source>
        <dbReference type="ARBA" id="ARBA00023136"/>
    </source>
</evidence>
<dbReference type="Proteomes" id="UP000754710">
    <property type="component" value="Unassembled WGS sequence"/>
</dbReference>
<comment type="similarity">
    <text evidence="1 9 10">Belongs to the peptidase A8 family.</text>
</comment>
<keyword evidence="8 9" id="KW-0472">Membrane</keyword>
<evidence type="ECO:0000256" key="3">
    <source>
        <dbReference type="ARBA" id="ARBA00022670"/>
    </source>
</evidence>
<dbReference type="RefSeq" id="WP_221023461.1">
    <property type="nucleotide sequence ID" value="NZ_JAIEZQ010000001.1"/>
</dbReference>
<feature type="compositionally biased region" description="Basic and acidic residues" evidence="11">
    <location>
        <begin position="180"/>
        <end position="193"/>
    </location>
</feature>
<name>A0ABS7RJC3_9ACTN</name>
<feature type="active site" evidence="9">
    <location>
        <position position="157"/>
    </location>
</feature>
<feature type="transmembrane region" description="Helical" evidence="9">
    <location>
        <begin position="109"/>
        <end position="131"/>
    </location>
</feature>
<keyword evidence="2 9" id="KW-1003">Cell membrane</keyword>
<dbReference type="InterPro" id="IPR001872">
    <property type="entry name" value="Peptidase_A8"/>
</dbReference>
<evidence type="ECO:0000256" key="5">
    <source>
        <dbReference type="ARBA" id="ARBA00022750"/>
    </source>
</evidence>
<evidence type="ECO:0000256" key="7">
    <source>
        <dbReference type="ARBA" id="ARBA00022989"/>
    </source>
</evidence>
<sequence length="206" mass="21852">MQAARGASLNTSDQSNPQSQPRSRRRYLWLFAAIAAVAFVTDVVTKIIAVDRLTGEPPVELVGHYFSLYLTRNPGAAFSTGTSYTVVLSGIAVVAVVAVLWTARRLGSVGWAIGLGCLLGGVAGNLSDRIFRSPGPFRGHVVDLFMFPNFPVFNVADICINIAAGVIILQALRGVRVDGGRHEEPARDREPRPATDPGAAGGGTRP</sequence>
<keyword evidence="3 9" id="KW-0645">Protease</keyword>
<comment type="caution">
    <text evidence="12">The sequence shown here is derived from an EMBL/GenBank/DDBJ whole genome shotgun (WGS) entry which is preliminary data.</text>
</comment>
<feature type="transmembrane region" description="Helical" evidence="9">
    <location>
        <begin position="27"/>
        <end position="49"/>
    </location>
</feature>
<keyword evidence="6 9" id="KW-0378">Hydrolase</keyword>
<comment type="pathway">
    <text evidence="9">Protein modification; lipoprotein biosynthesis (signal peptide cleavage).</text>
</comment>
<comment type="subcellular location">
    <subcellularLocation>
        <location evidence="9">Cell membrane</location>
        <topology evidence="9">Multi-pass membrane protein</topology>
    </subcellularLocation>
</comment>
<evidence type="ECO:0000256" key="1">
    <source>
        <dbReference type="ARBA" id="ARBA00006139"/>
    </source>
</evidence>